<feature type="non-terminal residue" evidence="5">
    <location>
        <position position="1"/>
    </location>
</feature>
<protein>
    <recommendedName>
        <fullName evidence="4">Glutathione peroxidase</fullName>
    </recommendedName>
</protein>
<evidence type="ECO:0000256" key="4">
    <source>
        <dbReference type="RuleBase" id="RU000499"/>
    </source>
</evidence>
<name>C9DFB3_NICBE</name>
<comment type="similarity">
    <text evidence="1 4">Belongs to the glutathione peroxidase family.</text>
</comment>
<dbReference type="Pfam" id="PF00255">
    <property type="entry name" value="GSHPx"/>
    <property type="match status" value="1"/>
</dbReference>
<dbReference type="InterPro" id="IPR000889">
    <property type="entry name" value="Glutathione_peroxidase"/>
</dbReference>
<accession>C9DFB3</accession>
<dbReference type="Gene3D" id="3.40.30.10">
    <property type="entry name" value="Glutaredoxin"/>
    <property type="match status" value="1"/>
</dbReference>
<dbReference type="InterPro" id="IPR029759">
    <property type="entry name" value="GPX_AS"/>
</dbReference>
<keyword evidence="2 4" id="KW-0575">Peroxidase</keyword>
<sequence length="146" mass="16400">DFTVKDAKGNDVDLSIYKGKVLIIVNVASQCGLTNSNYTELTEIYKKYKDQGLEILAFPCNQFGGQEPGSIEEIQNMVCTRFKAEYPIFDNTVRQLLSSGIITIDYVKSRDNVSDPLTKGLTREVVERSSRRMGLWPRTSHRGGNS</sequence>
<evidence type="ECO:0000313" key="5">
    <source>
        <dbReference type="EMBL" id="ACV52584.1"/>
    </source>
</evidence>
<dbReference type="PANTHER" id="PTHR11592">
    <property type="entry name" value="GLUTATHIONE PEROXIDASE"/>
    <property type="match status" value="1"/>
</dbReference>
<dbReference type="InterPro" id="IPR029760">
    <property type="entry name" value="GPX_CS"/>
</dbReference>
<dbReference type="GO" id="GO:0006979">
    <property type="term" value="P:response to oxidative stress"/>
    <property type="evidence" value="ECO:0007669"/>
    <property type="project" value="InterPro"/>
</dbReference>
<dbReference type="GO" id="GO:0004601">
    <property type="term" value="F:peroxidase activity"/>
    <property type="evidence" value="ECO:0007669"/>
    <property type="project" value="UniProtKB-KW"/>
</dbReference>
<dbReference type="PROSITE" id="PS00460">
    <property type="entry name" value="GLUTATHIONE_PEROXID_1"/>
    <property type="match status" value="1"/>
</dbReference>
<dbReference type="PANTHER" id="PTHR11592:SF92">
    <property type="entry name" value="PHOSPHOLIPID HYDROPEROXIDE GLUTATHIONE PEROXIDASE-RELATED"/>
    <property type="match status" value="1"/>
</dbReference>
<evidence type="ECO:0000256" key="1">
    <source>
        <dbReference type="ARBA" id="ARBA00006926"/>
    </source>
</evidence>
<dbReference type="PRINTS" id="PR01011">
    <property type="entry name" value="GLUTPROXDASE"/>
</dbReference>
<dbReference type="PROSITE" id="PS51355">
    <property type="entry name" value="GLUTATHIONE_PEROXID_3"/>
    <property type="match status" value="1"/>
</dbReference>
<dbReference type="CDD" id="cd00340">
    <property type="entry name" value="GSH_Peroxidase"/>
    <property type="match status" value="1"/>
</dbReference>
<keyword evidence="3 4" id="KW-0560">Oxidoreductase</keyword>
<organism evidence="5">
    <name type="scientific">Nicotiana benthamiana</name>
    <dbReference type="NCBI Taxonomy" id="4100"/>
    <lineage>
        <taxon>Eukaryota</taxon>
        <taxon>Viridiplantae</taxon>
        <taxon>Streptophyta</taxon>
        <taxon>Embryophyta</taxon>
        <taxon>Tracheophyta</taxon>
        <taxon>Spermatophyta</taxon>
        <taxon>Magnoliopsida</taxon>
        <taxon>eudicotyledons</taxon>
        <taxon>Gunneridae</taxon>
        <taxon>Pentapetalae</taxon>
        <taxon>asterids</taxon>
        <taxon>lamiids</taxon>
        <taxon>Solanales</taxon>
        <taxon>Solanaceae</taxon>
        <taxon>Nicotianoideae</taxon>
        <taxon>Nicotianeae</taxon>
        <taxon>Nicotiana</taxon>
    </lineage>
</organism>
<dbReference type="SUPFAM" id="SSF52833">
    <property type="entry name" value="Thioredoxin-like"/>
    <property type="match status" value="1"/>
</dbReference>
<gene>
    <name evidence="5" type="primary">PHGPx</name>
</gene>
<reference evidence="5" key="1">
    <citation type="submission" date="2009-07" db="EMBL/GenBank/DDBJ databases">
        <title>Identification of regulators of the Cf-dependent HR.</title>
        <authorList>
            <person name="Xu Q.-F."/>
            <person name="Cai X.-Z."/>
        </authorList>
    </citation>
    <scope>NUCLEOTIDE SEQUENCE</scope>
</reference>
<dbReference type="PROSITE" id="PS00763">
    <property type="entry name" value="GLUTATHIONE_PEROXID_2"/>
    <property type="match status" value="1"/>
</dbReference>
<feature type="non-terminal residue" evidence="5">
    <location>
        <position position="146"/>
    </location>
</feature>
<evidence type="ECO:0000256" key="3">
    <source>
        <dbReference type="ARBA" id="ARBA00023002"/>
    </source>
</evidence>
<dbReference type="GO" id="GO:0005829">
    <property type="term" value="C:cytosol"/>
    <property type="evidence" value="ECO:0007669"/>
    <property type="project" value="TreeGrafter"/>
</dbReference>
<dbReference type="EMBL" id="GQ354813">
    <property type="protein sequence ID" value="ACV52584.1"/>
    <property type="molecule type" value="mRNA"/>
</dbReference>
<proteinExistence type="evidence at transcript level"/>
<dbReference type="AlphaFoldDB" id="C9DFB3"/>
<evidence type="ECO:0000256" key="2">
    <source>
        <dbReference type="ARBA" id="ARBA00022559"/>
    </source>
</evidence>
<dbReference type="InterPro" id="IPR036249">
    <property type="entry name" value="Thioredoxin-like_sf"/>
</dbReference>